<accession>A0A183D4R6</accession>
<dbReference type="Gene3D" id="3.30.60.60">
    <property type="entry name" value="N-acetyl transferase-like"/>
    <property type="match status" value="1"/>
</dbReference>
<evidence type="ECO:0000313" key="8">
    <source>
        <dbReference type="Proteomes" id="UP000271098"/>
    </source>
</evidence>
<dbReference type="SUPFAM" id="SSF55729">
    <property type="entry name" value="Acyl-CoA N-acyltransferases (Nat)"/>
    <property type="match status" value="1"/>
</dbReference>
<dbReference type="EMBL" id="UYRT01006493">
    <property type="protein sequence ID" value="VDK40647.1"/>
    <property type="molecule type" value="Genomic_DNA"/>
</dbReference>
<dbReference type="GO" id="GO:0003682">
    <property type="term" value="F:chromatin binding"/>
    <property type="evidence" value="ECO:0007669"/>
    <property type="project" value="TreeGrafter"/>
</dbReference>
<dbReference type="PANTHER" id="PTHR10615:SF217">
    <property type="entry name" value="HISTONE ACETYLTRANSFERASE"/>
    <property type="match status" value="1"/>
</dbReference>
<evidence type="ECO:0000256" key="1">
    <source>
        <dbReference type="ARBA" id="ARBA00010107"/>
    </source>
</evidence>
<dbReference type="Gene3D" id="3.40.630.30">
    <property type="match status" value="1"/>
</dbReference>
<dbReference type="GO" id="GO:0070776">
    <property type="term" value="C:MOZ/MORF histone acetyltransferase complex"/>
    <property type="evidence" value="ECO:0007669"/>
    <property type="project" value="TreeGrafter"/>
</dbReference>
<evidence type="ECO:0000313" key="7">
    <source>
        <dbReference type="EMBL" id="VDK40647.1"/>
    </source>
</evidence>
<dbReference type="Proteomes" id="UP000271098">
    <property type="component" value="Unassembled WGS sequence"/>
</dbReference>
<organism evidence="9">
    <name type="scientific">Gongylonema pulchrum</name>
    <dbReference type="NCBI Taxonomy" id="637853"/>
    <lineage>
        <taxon>Eukaryota</taxon>
        <taxon>Metazoa</taxon>
        <taxon>Ecdysozoa</taxon>
        <taxon>Nematoda</taxon>
        <taxon>Chromadorea</taxon>
        <taxon>Rhabditida</taxon>
        <taxon>Spirurina</taxon>
        <taxon>Spiruromorpha</taxon>
        <taxon>Spiruroidea</taxon>
        <taxon>Gongylonematidae</taxon>
        <taxon>Gongylonema</taxon>
    </lineage>
</organism>
<dbReference type="AlphaFoldDB" id="A0A183D4R6"/>
<evidence type="ECO:0000313" key="9">
    <source>
        <dbReference type="WBParaSite" id="GPUH_0000371401-mRNA-1"/>
    </source>
</evidence>
<dbReference type="WBParaSite" id="GPUH_0000371401-mRNA-1">
    <property type="protein sequence ID" value="GPUH_0000371401-mRNA-1"/>
    <property type="gene ID" value="GPUH_0000371401"/>
</dbReference>
<dbReference type="InterPro" id="IPR040706">
    <property type="entry name" value="Zf-MYST"/>
</dbReference>
<evidence type="ECO:0000256" key="4">
    <source>
        <dbReference type="ARBA" id="ARBA00022990"/>
    </source>
</evidence>
<dbReference type="InterPro" id="IPR050603">
    <property type="entry name" value="MYST_HAT"/>
</dbReference>
<feature type="domain" description="MYST-type HAT" evidence="6">
    <location>
        <begin position="8"/>
        <end position="277"/>
    </location>
</feature>
<gene>
    <name evidence="7" type="ORF">GPUH_LOCUS3709</name>
</gene>
<dbReference type="PANTHER" id="PTHR10615">
    <property type="entry name" value="HISTONE ACETYLTRANSFERASE"/>
    <property type="match status" value="1"/>
</dbReference>
<protein>
    <recommendedName>
        <fullName evidence="2">histone acetyltransferase</fullName>
        <ecNumber evidence="2">2.3.1.48</ecNumber>
    </recommendedName>
</protein>
<reference evidence="7 8" key="2">
    <citation type="submission" date="2018-11" db="EMBL/GenBank/DDBJ databases">
        <authorList>
            <consortium name="Pathogen Informatics"/>
        </authorList>
    </citation>
    <scope>NUCLEOTIDE SEQUENCE [LARGE SCALE GENOMIC DNA]</scope>
</reference>
<dbReference type="GO" id="GO:0003712">
    <property type="term" value="F:transcription coregulator activity"/>
    <property type="evidence" value="ECO:0007669"/>
    <property type="project" value="TreeGrafter"/>
</dbReference>
<sequence>MIPKRRVATVPRIHTLTIGDYEIEPPEISPLPLELVKKGHVYVCERCLDFKESSEVLERHIEKCWLQHPPGDEIFRQDRISVFEVDGEISKMYCQNLCHLAKFFIYHKTLLLDVEPFLFYVLIVWDSTGPHFAGYFSKQKYGSLNNLSCIATMPTYQGKGYGRFLLSRREGTTGSPEHPLSALGKIAYRSYWKSALLEFFKSPKLNRMLLSMEEIAKATGIAESDVVATLEELEMLGRDEKGKIESLIINSDLVEAHWEKVQNDPNRIWINEDNLKT</sequence>
<proteinExistence type="inferred from homology"/>
<comment type="similarity">
    <text evidence="1">Belongs to the MYST (SAS/MOZ) family.</text>
</comment>
<evidence type="ECO:0000259" key="6">
    <source>
        <dbReference type="PROSITE" id="PS51726"/>
    </source>
</evidence>
<evidence type="ECO:0000256" key="5">
    <source>
        <dbReference type="PIRSR" id="PIRSR602717-51"/>
    </source>
</evidence>
<dbReference type="InterPro" id="IPR002717">
    <property type="entry name" value="HAT_MYST-type"/>
</dbReference>
<evidence type="ECO:0000256" key="3">
    <source>
        <dbReference type="ARBA" id="ARBA00022679"/>
    </source>
</evidence>
<reference evidence="9" key="1">
    <citation type="submission" date="2016-06" db="UniProtKB">
        <authorList>
            <consortium name="WormBaseParasite"/>
        </authorList>
    </citation>
    <scope>IDENTIFICATION</scope>
</reference>
<keyword evidence="3" id="KW-0808">Transferase</keyword>
<dbReference type="OrthoDB" id="787137at2759"/>
<feature type="active site" description="Proton donor/acceptor" evidence="5">
    <location>
        <position position="177"/>
    </location>
</feature>
<keyword evidence="4" id="KW-0007">Acetylation</keyword>
<evidence type="ECO:0000256" key="2">
    <source>
        <dbReference type="ARBA" id="ARBA00013184"/>
    </source>
</evidence>
<dbReference type="Pfam" id="PF17772">
    <property type="entry name" value="zf-MYST"/>
    <property type="match status" value="1"/>
</dbReference>
<name>A0A183D4R6_9BILA</name>
<dbReference type="EC" id="2.3.1.48" evidence="2"/>
<dbReference type="InterPro" id="IPR016181">
    <property type="entry name" value="Acyl_CoA_acyltransferase"/>
</dbReference>
<dbReference type="GO" id="GO:0005634">
    <property type="term" value="C:nucleus"/>
    <property type="evidence" value="ECO:0007669"/>
    <property type="project" value="TreeGrafter"/>
</dbReference>
<dbReference type="PROSITE" id="PS51726">
    <property type="entry name" value="MYST_HAT"/>
    <property type="match status" value="1"/>
</dbReference>
<dbReference type="Pfam" id="PF01853">
    <property type="entry name" value="MOZ_SAS"/>
    <property type="match status" value="1"/>
</dbReference>
<dbReference type="GO" id="GO:0006357">
    <property type="term" value="P:regulation of transcription by RNA polymerase II"/>
    <property type="evidence" value="ECO:0007669"/>
    <property type="project" value="TreeGrafter"/>
</dbReference>
<keyword evidence="8" id="KW-1185">Reference proteome</keyword>
<dbReference type="GO" id="GO:0010484">
    <property type="term" value="F:histone H3 acetyltransferase activity"/>
    <property type="evidence" value="ECO:0007669"/>
    <property type="project" value="TreeGrafter"/>
</dbReference>
<dbReference type="Gene3D" id="1.10.10.10">
    <property type="entry name" value="Winged helix-like DNA-binding domain superfamily/Winged helix DNA-binding domain"/>
    <property type="match status" value="1"/>
</dbReference>
<dbReference type="InterPro" id="IPR036388">
    <property type="entry name" value="WH-like_DNA-bd_sf"/>
</dbReference>